<dbReference type="CDD" id="cd01949">
    <property type="entry name" value="GGDEF"/>
    <property type="match status" value="1"/>
</dbReference>
<reference evidence="8" key="1">
    <citation type="submission" date="2019-11" db="EMBL/GenBank/DDBJ databases">
        <title>Isolation and characterization of two novel species in the genus Thiomicrorhabdus.</title>
        <authorList>
            <person name="Mochizuki J."/>
            <person name="Kojima H."/>
            <person name="Fukui M."/>
        </authorList>
    </citation>
    <scope>NUCLEOTIDE SEQUENCE [LARGE SCALE GENOMIC DNA]</scope>
    <source>
        <strain evidence="8">AkT22</strain>
    </source>
</reference>
<dbReference type="InterPro" id="IPR029787">
    <property type="entry name" value="Nucleotide_cyclase"/>
</dbReference>
<keyword evidence="8" id="KW-1185">Reference proteome</keyword>
<feature type="coiled-coil region" evidence="4">
    <location>
        <begin position="590"/>
        <end position="631"/>
    </location>
</feature>
<keyword evidence="5" id="KW-0732">Signal</keyword>
<proteinExistence type="predicted"/>
<dbReference type="KEGG" id="tzo:THMIRHAT_05410"/>
<evidence type="ECO:0000256" key="2">
    <source>
        <dbReference type="ARBA" id="ARBA00012528"/>
    </source>
</evidence>
<protein>
    <recommendedName>
        <fullName evidence="2">diguanylate cyclase</fullName>
        <ecNumber evidence="2">2.7.7.65</ecNumber>
    </recommendedName>
</protein>
<dbReference type="EC" id="2.7.7.65" evidence="2"/>
<feature type="domain" description="GGDEF" evidence="6">
    <location>
        <begin position="659"/>
        <end position="786"/>
    </location>
</feature>
<dbReference type="PANTHER" id="PTHR45138">
    <property type="entry name" value="REGULATORY COMPONENTS OF SENSORY TRANSDUCTION SYSTEM"/>
    <property type="match status" value="1"/>
</dbReference>
<dbReference type="Pfam" id="PF09084">
    <property type="entry name" value="NMT1"/>
    <property type="match status" value="1"/>
</dbReference>
<dbReference type="SUPFAM" id="SSF53850">
    <property type="entry name" value="Periplasmic binding protein-like II"/>
    <property type="match status" value="2"/>
</dbReference>
<dbReference type="Pfam" id="PF00990">
    <property type="entry name" value="GGDEF"/>
    <property type="match status" value="1"/>
</dbReference>
<dbReference type="Pfam" id="PF00497">
    <property type="entry name" value="SBP_bac_3"/>
    <property type="match status" value="1"/>
</dbReference>
<dbReference type="InterPro" id="IPR050469">
    <property type="entry name" value="Diguanylate_Cyclase"/>
</dbReference>
<evidence type="ECO:0000256" key="1">
    <source>
        <dbReference type="ARBA" id="ARBA00001946"/>
    </source>
</evidence>
<evidence type="ECO:0000256" key="4">
    <source>
        <dbReference type="SAM" id="Coils"/>
    </source>
</evidence>
<evidence type="ECO:0000256" key="5">
    <source>
        <dbReference type="SAM" id="SignalP"/>
    </source>
</evidence>
<dbReference type="FunFam" id="3.30.70.270:FF:000001">
    <property type="entry name" value="Diguanylate cyclase domain protein"/>
    <property type="match status" value="1"/>
</dbReference>
<dbReference type="InterPro" id="IPR000160">
    <property type="entry name" value="GGDEF_dom"/>
</dbReference>
<dbReference type="EMBL" id="AP021888">
    <property type="protein sequence ID" value="BBP42795.1"/>
    <property type="molecule type" value="Genomic_DNA"/>
</dbReference>
<dbReference type="CDD" id="cd01007">
    <property type="entry name" value="PBP2_BvgS_HisK_like"/>
    <property type="match status" value="1"/>
</dbReference>
<feature type="signal peptide" evidence="5">
    <location>
        <begin position="1"/>
        <end position="19"/>
    </location>
</feature>
<dbReference type="PANTHER" id="PTHR45138:SF9">
    <property type="entry name" value="DIGUANYLATE CYCLASE DGCM-RELATED"/>
    <property type="match status" value="1"/>
</dbReference>
<keyword evidence="4" id="KW-0175">Coiled coil</keyword>
<sequence length="786" mass="88659">MLLSLLVLGLLATNGRVFAADPVTNTTETSQSKPVKGAPLETVSLRLKWFHQFQFAGYYAALAKGFYRDEGLNVVIQQRDIQQNNIQEVLDGKFEYGIADSVLLLYQAQNAHLKIVAPIFQHSPQVFMTLKSSGIETPYQLEHAEVAFYQKDTDGFPLLAMFKSLNIKINLQRMVIKADPEMLLRNEAQAYPCYLSNEPFVMQQKGVEYNIINPMNYGIDFYGDMLFTNGTEAKEHPQRVEAFKRASLKGWEYALSHKPEIIHLLQTEYGSTKSYEHLMHEANALEEVIRANSIPLGTLDKGRLEFISGLFQKYGLSDKPFNIEAGIFEPEKNVLTLNSAELLWLKQFPEVSTTVLGHFAPIASIEKGMPQGIGVSYARSLEHATGLKLLWQKSATAIFSDTQKLPDLVMASNSHFDLNDQYHFSKPYFESPLVIATQNNEPYINDIQQLKNQIIAVIQGSNAESFLAKQRFPHQILVVQTTEEGLQAIATGKAKALIDAAASIGHAIKKLGLNQLQISGDTQQKEIYQFAVNKNNPQLLSVVNKFINSLTEADHQRLQTPWLKVEYYQKISGELLAKMGIPLAIILILILRYNRKLQTLNAELNRSVSELNDTQKALQETNEKLSKLSITDALTQVYNRTYIDQRLTEEFALYQRHQQPLSLLMIDLDFFKSVNDIFGHLAGDQVLIKMAEWCQSQCRTDDLFARWGGEEFMVLCRNSDLASAEALANRICKGATHVALPHHLQQSLSIGVTQIQPQENIETFISRADQALYLAKNQGRNQVISL</sequence>
<dbReference type="Proteomes" id="UP000501466">
    <property type="component" value="Chromosome"/>
</dbReference>
<dbReference type="SMART" id="SM00062">
    <property type="entry name" value="PBPb"/>
    <property type="match status" value="1"/>
</dbReference>
<dbReference type="GO" id="GO:0052621">
    <property type="term" value="F:diguanylate cyclase activity"/>
    <property type="evidence" value="ECO:0007669"/>
    <property type="project" value="UniProtKB-EC"/>
</dbReference>
<accession>A0A6F8PL30</accession>
<dbReference type="Gene3D" id="3.40.190.10">
    <property type="entry name" value="Periplasmic binding protein-like II"/>
    <property type="match status" value="4"/>
</dbReference>
<feature type="chain" id="PRO_5026062256" description="diguanylate cyclase" evidence="5">
    <location>
        <begin position="20"/>
        <end position="786"/>
    </location>
</feature>
<evidence type="ECO:0000259" key="6">
    <source>
        <dbReference type="PROSITE" id="PS50887"/>
    </source>
</evidence>
<evidence type="ECO:0000256" key="3">
    <source>
        <dbReference type="ARBA" id="ARBA00034247"/>
    </source>
</evidence>
<dbReference type="SMART" id="SM00267">
    <property type="entry name" value="GGDEF"/>
    <property type="match status" value="1"/>
</dbReference>
<gene>
    <name evidence="7" type="ORF">THMIRHAT_05410</name>
</gene>
<dbReference type="InterPro" id="IPR043128">
    <property type="entry name" value="Rev_trsase/Diguanyl_cyclase"/>
</dbReference>
<comment type="catalytic activity">
    <reaction evidence="3">
        <text>2 GTP = 3',3'-c-di-GMP + 2 diphosphate</text>
        <dbReference type="Rhea" id="RHEA:24898"/>
        <dbReference type="ChEBI" id="CHEBI:33019"/>
        <dbReference type="ChEBI" id="CHEBI:37565"/>
        <dbReference type="ChEBI" id="CHEBI:58805"/>
        <dbReference type="EC" id="2.7.7.65"/>
    </reaction>
</comment>
<comment type="cofactor">
    <cofactor evidence="1">
        <name>Mg(2+)</name>
        <dbReference type="ChEBI" id="CHEBI:18420"/>
    </cofactor>
</comment>
<dbReference type="AlphaFoldDB" id="A0A6F8PL30"/>
<name>A0A6F8PL30_9GAMM</name>
<evidence type="ECO:0000313" key="8">
    <source>
        <dbReference type="Proteomes" id="UP000501466"/>
    </source>
</evidence>
<dbReference type="InterPro" id="IPR015168">
    <property type="entry name" value="SsuA/THI5"/>
</dbReference>
<organism evidence="7 8">
    <name type="scientific">Thiosulfativibrio zosterae</name>
    <dbReference type="NCBI Taxonomy" id="2675053"/>
    <lineage>
        <taxon>Bacteria</taxon>
        <taxon>Pseudomonadati</taxon>
        <taxon>Pseudomonadota</taxon>
        <taxon>Gammaproteobacteria</taxon>
        <taxon>Thiotrichales</taxon>
        <taxon>Piscirickettsiaceae</taxon>
        <taxon>Thiosulfativibrio</taxon>
    </lineage>
</organism>
<dbReference type="NCBIfam" id="TIGR00254">
    <property type="entry name" value="GGDEF"/>
    <property type="match status" value="1"/>
</dbReference>
<dbReference type="PROSITE" id="PS50887">
    <property type="entry name" value="GGDEF"/>
    <property type="match status" value="1"/>
</dbReference>
<dbReference type="SUPFAM" id="SSF55073">
    <property type="entry name" value="Nucleotide cyclase"/>
    <property type="match status" value="1"/>
</dbReference>
<dbReference type="InterPro" id="IPR001638">
    <property type="entry name" value="Solute-binding_3/MltF_N"/>
</dbReference>
<dbReference type="Gene3D" id="3.30.70.270">
    <property type="match status" value="1"/>
</dbReference>
<evidence type="ECO:0000313" key="7">
    <source>
        <dbReference type="EMBL" id="BBP42795.1"/>
    </source>
</evidence>